<reference evidence="2" key="1">
    <citation type="journal article" date="2019" name="Int. J. Syst. Evol. Microbiol.">
        <title>The Global Catalogue of Microorganisms (GCM) 10K type strain sequencing project: providing services to taxonomists for standard genome sequencing and annotation.</title>
        <authorList>
            <consortium name="The Broad Institute Genomics Platform"/>
            <consortium name="The Broad Institute Genome Sequencing Center for Infectious Disease"/>
            <person name="Wu L."/>
            <person name="Ma J."/>
        </authorList>
    </citation>
    <scope>NUCLEOTIDE SEQUENCE [LARGE SCALE GENOMIC DNA]</scope>
    <source>
        <strain evidence="2">JCM 17687</strain>
    </source>
</reference>
<keyword evidence="2" id="KW-1185">Reference proteome</keyword>
<dbReference type="Proteomes" id="UP001500427">
    <property type="component" value="Unassembled WGS sequence"/>
</dbReference>
<gene>
    <name evidence="1" type="ORF">GCM10023258_02600</name>
</gene>
<comment type="caution">
    <text evidence="1">The sequence shown here is derived from an EMBL/GenBank/DDBJ whole genome shotgun (WGS) entry which is preliminary data.</text>
</comment>
<dbReference type="Pfam" id="PF06348">
    <property type="entry name" value="DUF1059"/>
    <property type="match status" value="1"/>
</dbReference>
<evidence type="ECO:0000313" key="2">
    <source>
        <dbReference type="Proteomes" id="UP001500427"/>
    </source>
</evidence>
<protein>
    <recommendedName>
        <fullName evidence="3">DUF1059 domain-containing protein</fullName>
    </recommendedName>
</protein>
<dbReference type="InterPro" id="IPR009409">
    <property type="entry name" value="DUF1059"/>
</dbReference>
<dbReference type="EMBL" id="BAABIW010000002">
    <property type="protein sequence ID" value="GAA5016780.1"/>
    <property type="molecule type" value="Genomic_DNA"/>
</dbReference>
<dbReference type="RefSeq" id="WP_345505614.1">
    <property type="nucleotide sequence ID" value="NZ_BAABIW010000002.1"/>
</dbReference>
<accession>A0ABP9J3I2</accession>
<evidence type="ECO:0000313" key="1">
    <source>
        <dbReference type="EMBL" id="GAA5016780.1"/>
    </source>
</evidence>
<name>A0ABP9J3I2_9MICO</name>
<proteinExistence type="predicted"/>
<evidence type="ECO:0008006" key="3">
    <source>
        <dbReference type="Google" id="ProtNLM"/>
    </source>
</evidence>
<organism evidence="1 2">
    <name type="scientific">Terrabacter aeriphilus</name>
    <dbReference type="NCBI Taxonomy" id="515662"/>
    <lineage>
        <taxon>Bacteria</taxon>
        <taxon>Bacillati</taxon>
        <taxon>Actinomycetota</taxon>
        <taxon>Actinomycetes</taxon>
        <taxon>Micrococcales</taxon>
        <taxon>Intrasporangiaceae</taxon>
        <taxon>Terrabacter</taxon>
    </lineage>
</organism>
<sequence length="78" mass="8488">MKTMTCRALGGPCDLEHRGATADEVIKAQDAHLKEAAGGGDAAHGPAREAMKARWRHPKRSMDWYREAKAAFAALPED</sequence>